<dbReference type="GO" id="GO:0007234">
    <property type="term" value="P:osmosensory signaling via phosphorelay pathway"/>
    <property type="evidence" value="ECO:0007669"/>
    <property type="project" value="TreeGrafter"/>
</dbReference>
<dbReference type="GO" id="GO:0030295">
    <property type="term" value="F:protein kinase activator activity"/>
    <property type="evidence" value="ECO:0007669"/>
    <property type="project" value="TreeGrafter"/>
</dbReference>
<keyword evidence="3" id="KW-0597">Phosphoprotein</keyword>
<dbReference type="Proteomes" id="UP000659084">
    <property type="component" value="Unassembled WGS sequence"/>
</dbReference>
<dbReference type="Pfam" id="PF00512">
    <property type="entry name" value="HisKA"/>
    <property type="match status" value="1"/>
</dbReference>
<dbReference type="InterPro" id="IPR050351">
    <property type="entry name" value="BphY/WalK/GraS-like"/>
</dbReference>
<dbReference type="EMBL" id="JACNYO010000008">
    <property type="protein sequence ID" value="MBC3212654.1"/>
    <property type="molecule type" value="Genomic_DNA"/>
</dbReference>
<keyword evidence="9" id="KW-1133">Transmembrane helix</keyword>
<dbReference type="InterPro" id="IPR003594">
    <property type="entry name" value="HATPase_dom"/>
</dbReference>
<reference evidence="11" key="1">
    <citation type="submission" date="2020-08" db="EMBL/GenBank/DDBJ databases">
        <title>Food and environmental bacterial isolates.</title>
        <authorList>
            <person name="Richter L."/>
            <person name="Du Plessis E.M."/>
            <person name="Duvenage S."/>
            <person name="Allam M."/>
            <person name="Korsten L."/>
        </authorList>
    </citation>
    <scope>NUCLEOTIDE SEQUENCE</scope>
    <source>
        <strain evidence="11">UPMP2127</strain>
    </source>
</reference>
<dbReference type="SUPFAM" id="SSF47384">
    <property type="entry name" value="Homodimeric domain of signal transducing histidine kinase"/>
    <property type="match status" value="1"/>
</dbReference>
<proteinExistence type="predicted"/>
<dbReference type="InterPro" id="IPR003661">
    <property type="entry name" value="HisK_dim/P_dom"/>
</dbReference>
<keyword evidence="9" id="KW-0812">Transmembrane</keyword>
<dbReference type="InterPro" id="IPR004358">
    <property type="entry name" value="Sig_transdc_His_kin-like_C"/>
</dbReference>
<feature type="transmembrane region" description="Helical" evidence="9">
    <location>
        <begin position="247"/>
        <end position="270"/>
    </location>
</feature>
<dbReference type="SMART" id="SM00387">
    <property type="entry name" value="HATPase_c"/>
    <property type="match status" value="1"/>
</dbReference>
<dbReference type="PRINTS" id="PR00344">
    <property type="entry name" value="BCTRLSENSOR"/>
</dbReference>
<evidence type="ECO:0000256" key="9">
    <source>
        <dbReference type="SAM" id="Phobius"/>
    </source>
</evidence>
<evidence type="ECO:0000256" key="2">
    <source>
        <dbReference type="ARBA" id="ARBA00012438"/>
    </source>
</evidence>
<sequence length="517" mass="57988">MSQRTSRSLTIFIIITVAIFSLIAYLGVRTLEHEVLLRHYQSQTMAQTRVTQASDSVMDILRQKATRLDAITDYIQPNEQALKELVEKDHDIDGVFVLQKNRLLYPNENGPLSQKELAWVQAITPLVNDPSLLYGHNVKSEMAIPQSGWYITGEVQEPLLIYWRTIGSETIGFRVPYIKLLSDVINAVNFDFGKDTLVLVENGRLLYQSNPYVELGNQPPLAEQSLPYPLTGWQVSYYGKAASTTTVYLWGGAFILLMLAIMGLIIFRLYREYTQTARLARQQVGFVSQVSHELKTPLTNITLYAELLKEELDEQHDEGLRYLDVIIGESQRLSRLIQNILSFTREPKLHIQPIDLNPLLAKITQTFTPSYQAKGMTISLSLCESVVVQSDIDRLTQIINNLLSNAEKYATAGKQVDVQVECSADNVDIHVRDYGDGIAEKELRMIFLPFYRVKSGITEGVSGTGIGLTIAQQLAHSLGGEILVAQQSPGVRFTLRLARKITASVITTGSHNENTGR</sequence>
<dbReference type="GO" id="GO:0000156">
    <property type="term" value="F:phosphorelay response regulator activity"/>
    <property type="evidence" value="ECO:0007669"/>
    <property type="project" value="TreeGrafter"/>
</dbReference>
<protein>
    <recommendedName>
        <fullName evidence="2">histidine kinase</fullName>
        <ecNumber evidence="2">2.7.13.3</ecNumber>
    </recommendedName>
</protein>
<evidence type="ECO:0000256" key="8">
    <source>
        <dbReference type="ARBA" id="ARBA00023012"/>
    </source>
</evidence>
<evidence type="ECO:0000256" key="5">
    <source>
        <dbReference type="ARBA" id="ARBA00022741"/>
    </source>
</evidence>
<dbReference type="InterPro" id="IPR005467">
    <property type="entry name" value="His_kinase_dom"/>
</dbReference>
<dbReference type="GO" id="GO:0005524">
    <property type="term" value="F:ATP binding"/>
    <property type="evidence" value="ECO:0007669"/>
    <property type="project" value="UniProtKB-KW"/>
</dbReference>
<keyword evidence="4" id="KW-0808">Transferase</keyword>
<dbReference type="GO" id="GO:0000155">
    <property type="term" value="F:phosphorelay sensor kinase activity"/>
    <property type="evidence" value="ECO:0007669"/>
    <property type="project" value="InterPro"/>
</dbReference>
<feature type="domain" description="Histidine kinase" evidence="10">
    <location>
        <begin position="289"/>
        <end position="501"/>
    </location>
</feature>
<evidence type="ECO:0000256" key="3">
    <source>
        <dbReference type="ARBA" id="ARBA00022553"/>
    </source>
</evidence>
<dbReference type="SMART" id="SM00388">
    <property type="entry name" value="HisKA"/>
    <property type="match status" value="1"/>
</dbReference>
<comment type="catalytic activity">
    <reaction evidence="1">
        <text>ATP + protein L-histidine = ADP + protein N-phospho-L-histidine.</text>
        <dbReference type="EC" id="2.7.13.3"/>
    </reaction>
</comment>
<comment type="caution">
    <text evidence="11">The sequence shown here is derived from an EMBL/GenBank/DDBJ whole genome shotgun (WGS) entry which is preliminary data.</text>
</comment>
<keyword evidence="5" id="KW-0547">Nucleotide-binding</keyword>
<dbReference type="AlphaFoldDB" id="A0AAW3WPR1"/>
<dbReference type="Gene3D" id="3.30.565.10">
    <property type="entry name" value="Histidine kinase-like ATPase, C-terminal domain"/>
    <property type="match status" value="1"/>
</dbReference>
<evidence type="ECO:0000259" key="10">
    <source>
        <dbReference type="PROSITE" id="PS50109"/>
    </source>
</evidence>
<dbReference type="PANTHER" id="PTHR42878:SF7">
    <property type="entry name" value="SENSOR HISTIDINE KINASE GLRK"/>
    <property type="match status" value="1"/>
</dbReference>
<dbReference type="PROSITE" id="PS50109">
    <property type="entry name" value="HIS_KIN"/>
    <property type="match status" value="1"/>
</dbReference>
<evidence type="ECO:0000256" key="7">
    <source>
        <dbReference type="ARBA" id="ARBA00022840"/>
    </source>
</evidence>
<dbReference type="Pfam" id="PF02518">
    <property type="entry name" value="HATPase_c"/>
    <property type="match status" value="1"/>
</dbReference>
<accession>A0AAW3WPR1</accession>
<dbReference type="RefSeq" id="WP_179252853.1">
    <property type="nucleotide sequence ID" value="NZ_JACBIV010000010.1"/>
</dbReference>
<evidence type="ECO:0000313" key="11">
    <source>
        <dbReference type="EMBL" id="MBC3212654.1"/>
    </source>
</evidence>
<dbReference type="SUPFAM" id="SSF55874">
    <property type="entry name" value="ATPase domain of HSP90 chaperone/DNA topoisomerase II/histidine kinase"/>
    <property type="match status" value="1"/>
</dbReference>
<feature type="transmembrane region" description="Helical" evidence="9">
    <location>
        <begin position="9"/>
        <end position="28"/>
    </location>
</feature>
<dbReference type="Gene3D" id="1.10.287.130">
    <property type="match status" value="1"/>
</dbReference>
<evidence type="ECO:0000256" key="6">
    <source>
        <dbReference type="ARBA" id="ARBA00022777"/>
    </source>
</evidence>
<dbReference type="PANTHER" id="PTHR42878">
    <property type="entry name" value="TWO-COMPONENT HISTIDINE KINASE"/>
    <property type="match status" value="1"/>
</dbReference>
<evidence type="ECO:0000313" key="12">
    <source>
        <dbReference type="Proteomes" id="UP000659084"/>
    </source>
</evidence>
<gene>
    <name evidence="11" type="ORF">H8J20_10935</name>
</gene>
<keyword evidence="8" id="KW-0902">Two-component regulatory system</keyword>
<keyword evidence="9" id="KW-0472">Membrane</keyword>
<dbReference type="CDD" id="cd00082">
    <property type="entry name" value="HisKA"/>
    <property type="match status" value="1"/>
</dbReference>
<organism evidence="11 12">
    <name type="scientific">Serratia fonticola</name>
    <dbReference type="NCBI Taxonomy" id="47917"/>
    <lineage>
        <taxon>Bacteria</taxon>
        <taxon>Pseudomonadati</taxon>
        <taxon>Pseudomonadota</taxon>
        <taxon>Gammaproteobacteria</taxon>
        <taxon>Enterobacterales</taxon>
        <taxon>Yersiniaceae</taxon>
        <taxon>Serratia</taxon>
    </lineage>
</organism>
<dbReference type="InterPro" id="IPR036097">
    <property type="entry name" value="HisK_dim/P_sf"/>
</dbReference>
<dbReference type="InterPro" id="IPR036890">
    <property type="entry name" value="HATPase_C_sf"/>
</dbReference>
<name>A0AAW3WPR1_SERFO</name>
<dbReference type="EC" id="2.7.13.3" evidence="2"/>
<keyword evidence="6 11" id="KW-0418">Kinase</keyword>
<evidence type="ECO:0000256" key="4">
    <source>
        <dbReference type="ARBA" id="ARBA00022679"/>
    </source>
</evidence>
<evidence type="ECO:0000256" key="1">
    <source>
        <dbReference type="ARBA" id="ARBA00000085"/>
    </source>
</evidence>
<keyword evidence="7" id="KW-0067">ATP-binding</keyword>